<dbReference type="GO" id="GO:0055085">
    <property type="term" value="P:transmembrane transport"/>
    <property type="evidence" value="ECO:0007669"/>
    <property type="project" value="InterPro"/>
</dbReference>
<dbReference type="Pfam" id="PF00528">
    <property type="entry name" value="BPD_transp_1"/>
    <property type="match status" value="1"/>
</dbReference>
<evidence type="ECO:0000256" key="4">
    <source>
        <dbReference type="ARBA" id="ARBA00022692"/>
    </source>
</evidence>
<keyword evidence="10" id="KW-1185">Reference proteome</keyword>
<dbReference type="InterPro" id="IPR035906">
    <property type="entry name" value="MetI-like_sf"/>
</dbReference>
<comment type="similarity">
    <text evidence="7">Belongs to the binding-protein-dependent transport system permease family.</text>
</comment>
<accession>A0A0B5E6V5</accession>
<dbReference type="PANTHER" id="PTHR30193:SF1">
    <property type="entry name" value="ABC TRANSPORTER PERMEASE PROTEIN YESP-RELATED"/>
    <property type="match status" value="1"/>
</dbReference>
<dbReference type="GO" id="GO:0005886">
    <property type="term" value="C:plasma membrane"/>
    <property type="evidence" value="ECO:0007669"/>
    <property type="project" value="UniProtKB-SubCell"/>
</dbReference>
<dbReference type="SUPFAM" id="SSF161098">
    <property type="entry name" value="MetI-like"/>
    <property type="match status" value="1"/>
</dbReference>
<keyword evidence="5 7" id="KW-1133">Transmembrane helix</keyword>
<name>A0A0B5E6V5_9RHOB</name>
<evidence type="ECO:0000256" key="3">
    <source>
        <dbReference type="ARBA" id="ARBA00022475"/>
    </source>
</evidence>
<organism evidence="9 10">
    <name type="scientific">Celeribacter indicus</name>
    <dbReference type="NCBI Taxonomy" id="1208324"/>
    <lineage>
        <taxon>Bacteria</taxon>
        <taxon>Pseudomonadati</taxon>
        <taxon>Pseudomonadota</taxon>
        <taxon>Alphaproteobacteria</taxon>
        <taxon>Rhodobacterales</taxon>
        <taxon>Roseobacteraceae</taxon>
        <taxon>Celeribacter</taxon>
    </lineage>
</organism>
<feature type="transmembrane region" description="Helical" evidence="7">
    <location>
        <begin position="209"/>
        <end position="231"/>
    </location>
</feature>
<reference evidence="9 10" key="1">
    <citation type="journal article" date="2014" name="Int. J. Syst. Evol. Microbiol.">
        <title>Celeribacter indicus sp. nov., a polycyclic aromatic hydrocarbon-degrading bacterium from deep-sea sediment and reclassification of Huaishuia halophila as Celeribacter halophilus comb. nov.</title>
        <authorList>
            <person name="Lai Q."/>
            <person name="Cao J."/>
            <person name="Yuan J."/>
            <person name="Li F."/>
            <person name="Shao Z."/>
        </authorList>
    </citation>
    <scope>NUCLEOTIDE SEQUENCE [LARGE SCALE GENOMIC DNA]</scope>
    <source>
        <strain evidence="9">P73</strain>
    </source>
</reference>
<feature type="transmembrane region" description="Helical" evidence="7">
    <location>
        <begin position="276"/>
        <end position="300"/>
    </location>
</feature>
<feature type="transmembrane region" description="Helical" evidence="7">
    <location>
        <begin position="116"/>
        <end position="134"/>
    </location>
</feature>
<evidence type="ECO:0000256" key="5">
    <source>
        <dbReference type="ARBA" id="ARBA00022989"/>
    </source>
</evidence>
<feature type="transmembrane region" description="Helical" evidence="7">
    <location>
        <begin position="21"/>
        <end position="48"/>
    </location>
</feature>
<evidence type="ECO:0000259" key="8">
    <source>
        <dbReference type="PROSITE" id="PS50928"/>
    </source>
</evidence>
<dbReference type="SUPFAM" id="SSF160964">
    <property type="entry name" value="MalF N-terminal region-like"/>
    <property type="match status" value="1"/>
</dbReference>
<dbReference type="Gene3D" id="1.10.3720.10">
    <property type="entry name" value="MetI-like"/>
    <property type="match status" value="1"/>
</dbReference>
<evidence type="ECO:0000256" key="1">
    <source>
        <dbReference type="ARBA" id="ARBA00004651"/>
    </source>
</evidence>
<evidence type="ECO:0000313" key="10">
    <source>
        <dbReference type="Proteomes" id="UP000031521"/>
    </source>
</evidence>
<feature type="transmembrane region" description="Helical" evidence="7">
    <location>
        <begin position="165"/>
        <end position="188"/>
    </location>
</feature>
<keyword evidence="2 7" id="KW-0813">Transport</keyword>
<protein>
    <submittedName>
        <fullName evidence="9">Binding-protein-dependent transport systems inner membrane component</fullName>
    </submittedName>
</protein>
<keyword evidence="4 7" id="KW-0812">Transmembrane</keyword>
<dbReference type="AlphaFoldDB" id="A0A0B5E6V5"/>
<gene>
    <name evidence="9" type="ORF">P73_4026</name>
</gene>
<keyword evidence="3" id="KW-1003">Cell membrane</keyword>
<feature type="transmembrane region" description="Helical" evidence="7">
    <location>
        <begin position="83"/>
        <end position="104"/>
    </location>
</feature>
<dbReference type="InterPro" id="IPR000515">
    <property type="entry name" value="MetI-like"/>
</dbReference>
<evidence type="ECO:0000256" key="6">
    <source>
        <dbReference type="ARBA" id="ARBA00023136"/>
    </source>
</evidence>
<dbReference type="PROSITE" id="PS50928">
    <property type="entry name" value="ABC_TM1"/>
    <property type="match status" value="1"/>
</dbReference>
<dbReference type="STRING" id="1208324.P73_4026"/>
<dbReference type="KEGG" id="cid:P73_4026"/>
<feature type="domain" description="ABC transmembrane type-1" evidence="8">
    <location>
        <begin position="79"/>
        <end position="292"/>
    </location>
</feature>
<proteinExistence type="inferred from homology"/>
<evidence type="ECO:0000256" key="2">
    <source>
        <dbReference type="ARBA" id="ARBA00022448"/>
    </source>
</evidence>
<keyword evidence="6 7" id="KW-0472">Membrane</keyword>
<dbReference type="CDD" id="cd06261">
    <property type="entry name" value="TM_PBP2"/>
    <property type="match status" value="1"/>
</dbReference>
<dbReference type="RefSeq" id="WP_043870987.1">
    <property type="nucleotide sequence ID" value="NZ_CP004393.1"/>
</dbReference>
<comment type="subcellular location">
    <subcellularLocation>
        <location evidence="1 7">Cell membrane</location>
        <topology evidence="1 7">Multi-pass membrane protein</topology>
    </subcellularLocation>
</comment>
<evidence type="ECO:0000256" key="7">
    <source>
        <dbReference type="RuleBase" id="RU363032"/>
    </source>
</evidence>
<dbReference type="PANTHER" id="PTHR30193">
    <property type="entry name" value="ABC TRANSPORTER PERMEASE PROTEIN"/>
    <property type="match status" value="1"/>
</dbReference>
<dbReference type="EMBL" id="CP004393">
    <property type="protein sequence ID" value="AJE48741.1"/>
    <property type="molecule type" value="Genomic_DNA"/>
</dbReference>
<dbReference type="HOGENOM" id="CLU_016047_0_2_5"/>
<dbReference type="OrthoDB" id="9773727at2"/>
<sequence>MSRQVQDADERRLARAETLIAAAFLGPWLLGLVVFTLGPILVSLLLAFTDYDLNGMPNWIGLDNFREMFFEDPRFWRSVRATAVYVGFSVPAILVFSLAVAIVLNRGSRMMPVYRVLIYMPSLMGSSVAVAILWRQVFGREGLLNAALAPLGLAGGSWIGSPSTAIYTLIALSVWAFGSTMVIFLAGLRQIPAEYYEAARIDGAGPVRQFFHITLPSLSPVMFFNAIMVTVHCFQAFTPSYVVSQGTGGPVDSTLLYALYLYDKAFRQLDMGYASAMAWLMLAVLAMLTGLFFATSRYWVHYGER</sequence>
<dbReference type="InterPro" id="IPR051393">
    <property type="entry name" value="ABC_transporter_permease"/>
</dbReference>
<evidence type="ECO:0000313" key="9">
    <source>
        <dbReference type="EMBL" id="AJE48741.1"/>
    </source>
</evidence>
<dbReference type="Proteomes" id="UP000031521">
    <property type="component" value="Chromosome"/>
</dbReference>